<evidence type="ECO:0000313" key="2">
    <source>
        <dbReference type="Proteomes" id="UP001196413"/>
    </source>
</evidence>
<accession>A0AAD5M6J8</accession>
<sequence>MLGDEFDCDQKTILTILHEAGLRSLKSKWVPHDFTMDQQTTRFEICLELSERYRRGNLDLQHIVTCDENSSTFLQLQGQCFLPPRDLHVARPVAERYRLRRRLL</sequence>
<reference evidence="1" key="1">
    <citation type="submission" date="2021-06" db="EMBL/GenBank/DDBJ databases">
        <title>Parelaphostrongylus tenuis whole genome reference sequence.</title>
        <authorList>
            <person name="Garwood T.J."/>
            <person name="Larsen P.A."/>
            <person name="Fountain-Jones N.M."/>
            <person name="Garbe J.R."/>
            <person name="Macchietto M.G."/>
            <person name="Kania S.A."/>
            <person name="Gerhold R.W."/>
            <person name="Richards J.E."/>
            <person name="Wolf T.M."/>
        </authorList>
    </citation>
    <scope>NUCLEOTIDE SEQUENCE</scope>
    <source>
        <strain evidence="1">MNPRO001-30</strain>
        <tissue evidence="1">Meninges</tissue>
    </source>
</reference>
<evidence type="ECO:0008006" key="3">
    <source>
        <dbReference type="Google" id="ProtNLM"/>
    </source>
</evidence>
<dbReference type="Proteomes" id="UP001196413">
    <property type="component" value="Unassembled WGS sequence"/>
</dbReference>
<keyword evidence="2" id="KW-1185">Reference proteome</keyword>
<dbReference type="InterPro" id="IPR036397">
    <property type="entry name" value="RNaseH_sf"/>
</dbReference>
<dbReference type="AlphaFoldDB" id="A0AAD5M6J8"/>
<comment type="caution">
    <text evidence="1">The sequence shown here is derived from an EMBL/GenBank/DDBJ whole genome shotgun (WGS) entry which is preliminary data.</text>
</comment>
<dbReference type="EMBL" id="JAHQIW010001072">
    <property type="protein sequence ID" value="KAJ1351428.1"/>
    <property type="molecule type" value="Genomic_DNA"/>
</dbReference>
<name>A0AAD5M6J8_PARTN</name>
<protein>
    <recommendedName>
        <fullName evidence="3">Histone-lysine N-methyltransferase SETMAR</fullName>
    </recommendedName>
</protein>
<organism evidence="1 2">
    <name type="scientific">Parelaphostrongylus tenuis</name>
    <name type="common">Meningeal worm</name>
    <dbReference type="NCBI Taxonomy" id="148309"/>
    <lineage>
        <taxon>Eukaryota</taxon>
        <taxon>Metazoa</taxon>
        <taxon>Ecdysozoa</taxon>
        <taxon>Nematoda</taxon>
        <taxon>Chromadorea</taxon>
        <taxon>Rhabditida</taxon>
        <taxon>Rhabditina</taxon>
        <taxon>Rhabditomorpha</taxon>
        <taxon>Strongyloidea</taxon>
        <taxon>Metastrongylidae</taxon>
        <taxon>Parelaphostrongylus</taxon>
    </lineage>
</organism>
<evidence type="ECO:0000313" key="1">
    <source>
        <dbReference type="EMBL" id="KAJ1351428.1"/>
    </source>
</evidence>
<dbReference type="Gene3D" id="3.30.420.10">
    <property type="entry name" value="Ribonuclease H-like superfamily/Ribonuclease H"/>
    <property type="match status" value="1"/>
</dbReference>
<proteinExistence type="predicted"/>
<gene>
    <name evidence="1" type="ORF">KIN20_007427</name>
</gene>
<dbReference type="GO" id="GO:0003676">
    <property type="term" value="F:nucleic acid binding"/>
    <property type="evidence" value="ECO:0007669"/>
    <property type="project" value="InterPro"/>
</dbReference>